<feature type="region of interest" description="Disordered" evidence="2">
    <location>
        <begin position="503"/>
        <end position="527"/>
    </location>
</feature>
<comment type="caution">
    <text evidence="4">The sequence shown here is derived from an EMBL/GenBank/DDBJ whole genome shotgun (WGS) entry which is preliminary data.</text>
</comment>
<accession>A0A261V1F7</accession>
<feature type="region of interest" description="Disordered" evidence="2">
    <location>
        <begin position="416"/>
        <end position="443"/>
    </location>
</feature>
<dbReference type="InterPro" id="IPR012332">
    <property type="entry name" value="Autotransporter_pectin_lyase_C"/>
</dbReference>
<evidence type="ECO:0000256" key="1">
    <source>
        <dbReference type="ARBA" id="ARBA00022729"/>
    </source>
</evidence>
<feature type="compositionally biased region" description="Basic and acidic residues" evidence="2">
    <location>
        <begin position="417"/>
        <end position="428"/>
    </location>
</feature>
<dbReference type="Pfam" id="PF18883">
    <property type="entry name" value="AC_1"/>
    <property type="match status" value="1"/>
</dbReference>
<dbReference type="SUPFAM" id="SSF51126">
    <property type="entry name" value="Pectin lyase-like"/>
    <property type="match status" value="2"/>
</dbReference>
<dbReference type="Gene3D" id="2.40.128.130">
    <property type="entry name" value="Autotransporter beta-domain"/>
    <property type="match status" value="1"/>
</dbReference>
<proteinExistence type="predicted"/>
<name>A0A261V1F7_9BORD</name>
<gene>
    <name evidence="4" type="ORF">CAL28_04620</name>
</gene>
<evidence type="ECO:0000313" key="4">
    <source>
        <dbReference type="EMBL" id="OZI66993.1"/>
    </source>
</evidence>
<sequence>MAARHFPAHDVRILACMARVGARSRACLPRWSVPMIRVHLAVPLLAVQLAAADVAAEQTTRRQAPVFGYAWSGAGGDFDIPAGGDFATIPLGLSGSGGLRKWGNGELRLHGENTYTGGTHIANGIVRVGDGGVQGSIAGDILNDGLLEFDRADDVTFRGHIGGRGAVHYLGIGTMTLTADHTYTGITVLTGGRLRLGNGGTGGSLARDIYNDGAELVFDRRDTLRVPQGLHGYGRLVQAGTGTVVLSGPNSHRGRVEVRRGTLVLEGDQRRMTGRLAVLPGATLAGSGEVGSKVTVEDGGTLAAERPGHTLAMDSLTLRPGAMLRVTLDDAAAPRRPRLDVRHNLILDGSVHIAGRGEPGLHRLIGYGGTLTDRTLEIASVPPGTRREAWHVRAARAGRIDLLHDGDRPVRFWRAGTDGKGDGKDNRWRSNGGRAWSKDGTGADESWTAGALAVFGGRAGTVIVDDSAGAVRFSGAQFIADGYVVGGTGTLATDAAETVLRVGGDGEDEDGGGPGAGGSGSAHGGNTMRATIDADIAGSGGLVKTDPGTLVLHGNNRHTGGTTLRNGTLEIRDDRNLGAAHGPLTFDGGALRATADVTAARPVMVRPRGGSVDTGPHTVRWAGAYTGTGALAKTGRGTLELAGVNTATGEIAVAAGALRAAAANALGPSMRIAVAPGATLDTAGLPQTVAGLENAGTVVLGPPPGVAPAASPPANALVVRGDYIGRGGVVRLRTTLGDSDSPTDRLVIDGGRASGHTHLAIVNTGGLGARTLGNGIEVVRAVNGATTTAQTTRDAFDLQGGHVDAGAYEYRLYPGDANGRGESWYLRSTLPAAAPDHAEGSAATLATAAGRTSYRPETALYAALPAMLAQGDLAMLGSLHRRQGDDMTGASPESGAARRRAWGRVIDQGTRIRQQGTVAPRSDGWTSGAQLGSDLYAGIHHRVGLYGGTLGWRHRVHGDAGGVPDRYVGRLQGRSNYLGAYWTYTADTGWYADMVVQHGHQRGKGTAINGGRADIHARGTLVSLEAGTPLRLGSRWTAEPQAQIIAARRHIDDVDLPAATVRQHPGNSATGRLGLRVRGDYSGRHGQARPYVRLDFLHGLAGTDAQSIKGPGGTARIGERRGYTSAELAAGGTWAINRHVGLYGEYGRLLPLAGRQRVGAGHAISAGMRIAW</sequence>
<protein>
    <recommendedName>
        <fullName evidence="3">Autotransporter domain-containing protein</fullName>
    </recommendedName>
</protein>
<feature type="compositionally biased region" description="Gly residues" evidence="2">
    <location>
        <begin position="512"/>
        <end position="523"/>
    </location>
</feature>
<dbReference type="Pfam" id="PF12951">
    <property type="entry name" value="PATR"/>
    <property type="match status" value="5"/>
</dbReference>
<feature type="domain" description="Autotransporter" evidence="3">
    <location>
        <begin position="894"/>
        <end position="1172"/>
    </location>
</feature>
<evidence type="ECO:0000313" key="5">
    <source>
        <dbReference type="Proteomes" id="UP000215767"/>
    </source>
</evidence>
<evidence type="ECO:0000256" key="2">
    <source>
        <dbReference type="SAM" id="MobiDB-lite"/>
    </source>
</evidence>
<reference evidence="5" key="1">
    <citation type="submission" date="2017-05" db="EMBL/GenBank/DDBJ databases">
        <title>Complete and WGS of Bordetella genogroups.</title>
        <authorList>
            <person name="Spilker T."/>
            <person name="Lipuma J."/>
        </authorList>
    </citation>
    <scope>NUCLEOTIDE SEQUENCE [LARGE SCALE GENOMIC DNA]</scope>
    <source>
        <strain evidence="5">AU8856</strain>
    </source>
</reference>
<dbReference type="InterPro" id="IPR043990">
    <property type="entry name" value="AC_1"/>
</dbReference>
<dbReference type="SMART" id="SM00869">
    <property type="entry name" value="Autotransporter"/>
    <property type="match status" value="1"/>
</dbReference>
<evidence type="ECO:0000259" key="3">
    <source>
        <dbReference type="PROSITE" id="PS51208"/>
    </source>
</evidence>
<dbReference type="InterPro" id="IPR051551">
    <property type="entry name" value="Autotransporter_adhesion"/>
</dbReference>
<dbReference type="PROSITE" id="PS51208">
    <property type="entry name" value="AUTOTRANSPORTER"/>
    <property type="match status" value="1"/>
</dbReference>
<dbReference type="CDD" id="cd01344">
    <property type="entry name" value="PL2_Passenger_AT"/>
    <property type="match status" value="1"/>
</dbReference>
<dbReference type="InterPro" id="IPR005546">
    <property type="entry name" value="Autotransporte_beta"/>
</dbReference>
<dbReference type="PANTHER" id="PTHR35037">
    <property type="entry name" value="C-TERMINAL REGION OF AIDA-LIKE PROTEIN"/>
    <property type="match status" value="1"/>
</dbReference>
<dbReference type="InterPro" id="IPR013425">
    <property type="entry name" value="Autotrns_rpt"/>
</dbReference>
<keyword evidence="1" id="KW-0732">Signal</keyword>
<dbReference type="OrthoDB" id="8613300at2"/>
<organism evidence="4 5">
    <name type="scientific">Bordetella genomosp. 11</name>
    <dbReference type="NCBI Taxonomy" id="1416808"/>
    <lineage>
        <taxon>Bacteria</taxon>
        <taxon>Pseudomonadati</taxon>
        <taxon>Pseudomonadota</taxon>
        <taxon>Betaproteobacteria</taxon>
        <taxon>Burkholderiales</taxon>
        <taxon>Alcaligenaceae</taxon>
        <taxon>Bordetella</taxon>
    </lineage>
</organism>
<dbReference type="PANTHER" id="PTHR35037:SF3">
    <property type="entry name" value="C-TERMINAL REGION OF AIDA-LIKE PROTEIN"/>
    <property type="match status" value="1"/>
</dbReference>
<dbReference type="NCBIfam" id="TIGR01414">
    <property type="entry name" value="autotrans_barl"/>
    <property type="match status" value="1"/>
</dbReference>
<dbReference type="InterPro" id="IPR011050">
    <property type="entry name" value="Pectin_lyase_fold/virulence"/>
</dbReference>
<dbReference type="Gene3D" id="2.160.20.20">
    <property type="match status" value="2"/>
</dbReference>
<dbReference type="InterPro" id="IPR006315">
    <property type="entry name" value="OM_autotransptr_brl_dom"/>
</dbReference>
<dbReference type="NCBIfam" id="TIGR02601">
    <property type="entry name" value="autotrns_rpt"/>
    <property type="match status" value="5"/>
</dbReference>
<dbReference type="Pfam" id="PF03797">
    <property type="entry name" value="Autotransporter"/>
    <property type="match status" value="1"/>
</dbReference>
<dbReference type="InterPro" id="IPR036709">
    <property type="entry name" value="Autotransporte_beta_dom_sf"/>
</dbReference>
<keyword evidence="5" id="KW-1185">Reference proteome</keyword>
<dbReference type="SUPFAM" id="SSF103515">
    <property type="entry name" value="Autotransporter"/>
    <property type="match status" value="1"/>
</dbReference>
<dbReference type="AlphaFoldDB" id="A0A261V1F7"/>
<dbReference type="Proteomes" id="UP000215767">
    <property type="component" value="Unassembled WGS sequence"/>
</dbReference>
<dbReference type="EMBL" id="NEVS01000001">
    <property type="protein sequence ID" value="OZI66993.1"/>
    <property type="molecule type" value="Genomic_DNA"/>
</dbReference>
<dbReference type="GO" id="GO:0019867">
    <property type="term" value="C:outer membrane"/>
    <property type="evidence" value="ECO:0007669"/>
    <property type="project" value="InterPro"/>
</dbReference>